<protein>
    <submittedName>
        <fullName evidence="2">Acyl carrier protein</fullName>
    </submittedName>
</protein>
<dbReference type="Pfam" id="PF00550">
    <property type="entry name" value="PP-binding"/>
    <property type="match status" value="1"/>
</dbReference>
<evidence type="ECO:0000259" key="1">
    <source>
        <dbReference type="Pfam" id="PF00550"/>
    </source>
</evidence>
<dbReference type="EMBL" id="JAVREQ010000004">
    <property type="protein sequence ID" value="MDT0378439.1"/>
    <property type="molecule type" value="Genomic_DNA"/>
</dbReference>
<reference evidence="3" key="1">
    <citation type="submission" date="2023-07" db="EMBL/GenBank/DDBJ databases">
        <title>30 novel species of actinomycetes from the DSMZ collection.</title>
        <authorList>
            <person name="Nouioui I."/>
        </authorList>
    </citation>
    <scope>NUCLEOTIDE SEQUENCE [LARGE SCALE GENOMIC DNA]</scope>
    <source>
        <strain evidence="3">DSM 42041</strain>
    </source>
</reference>
<keyword evidence="3" id="KW-1185">Reference proteome</keyword>
<dbReference type="SUPFAM" id="SSF47336">
    <property type="entry name" value="ACP-like"/>
    <property type="match status" value="1"/>
</dbReference>
<comment type="caution">
    <text evidence="2">The sequence shown here is derived from an EMBL/GenBank/DDBJ whole genome shotgun (WGS) entry which is preliminary data.</text>
</comment>
<feature type="domain" description="Carrier" evidence="1">
    <location>
        <begin position="28"/>
        <end position="76"/>
    </location>
</feature>
<sequence>MALLTLPDLSRIMLEFQDNGASGAFDDRSLDAAFCDLGHDSLSLLQTAGRIEREYDVVLDRFTLAAAHTPRAFLDAVNDRLTEVAA</sequence>
<gene>
    <name evidence="2" type="ORF">RM572_06555</name>
</gene>
<dbReference type="RefSeq" id="WP_311672333.1">
    <property type="nucleotide sequence ID" value="NZ_JAVREQ010000004.1"/>
</dbReference>
<dbReference type="Gene3D" id="1.10.1200.10">
    <property type="entry name" value="ACP-like"/>
    <property type="match status" value="1"/>
</dbReference>
<dbReference type="Proteomes" id="UP001183414">
    <property type="component" value="Unassembled WGS sequence"/>
</dbReference>
<dbReference type="InterPro" id="IPR009081">
    <property type="entry name" value="PP-bd_ACP"/>
</dbReference>
<accession>A0ABU2NNW1</accession>
<evidence type="ECO:0000313" key="2">
    <source>
        <dbReference type="EMBL" id="MDT0378439.1"/>
    </source>
</evidence>
<dbReference type="InterPro" id="IPR036736">
    <property type="entry name" value="ACP-like_sf"/>
</dbReference>
<evidence type="ECO:0000313" key="3">
    <source>
        <dbReference type="Proteomes" id="UP001183414"/>
    </source>
</evidence>
<organism evidence="2 3">
    <name type="scientific">Streptomyces hazeniae</name>
    <dbReference type="NCBI Taxonomy" id="3075538"/>
    <lineage>
        <taxon>Bacteria</taxon>
        <taxon>Bacillati</taxon>
        <taxon>Actinomycetota</taxon>
        <taxon>Actinomycetes</taxon>
        <taxon>Kitasatosporales</taxon>
        <taxon>Streptomycetaceae</taxon>
        <taxon>Streptomyces</taxon>
    </lineage>
</organism>
<name>A0ABU2NNW1_9ACTN</name>
<proteinExistence type="predicted"/>